<name>A0A017SGE6_ASPRC</name>
<dbReference type="EMBL" id="KK088422">
    <property type="protein sequence ID" value="EYE95365.1"/>
    <property type="molecule type" value="Genomic_DNA"/>
</dbReference>
<reference evidence="2" key="1">
    <citation type="journal article" date="2014" name="Nat. Commun.">
        <title>Genomic adaptations of the halophilic Dead Sea filamentous fungus Eurotium rubrum.</title>
        <authorList>
            <person name="Kis-Papo T."/>
            <person name="Weig A.R."/>
            <person name="Riley R."/>
            <person name="Persoh D."/>
            <person name="Salamov A."/>
            <person name="Sun H."/>
            <person name="Lipzen A."/>
            <person name="Wasser S.P."/>
            <person name="Rambold G."/>
            <person name="Grigoriev I.V."/>
            <person name="Nevo E."/>
        </authorList>
    </citation>
    <scope>NUCLEOTIDE SEQUENCE [LARGE SCALE GENOMIC DNA]</scope>
    <source>
        <strain evidence="2">CBS 135680</strain>
    </source>
</reference>
<evidence type="ECO:0000313" key="1">
    <source>
        <dbReference type="EMBL" id="EYE95365.1"/>
    </source>
</evidence>
<proteinExistence type="predicted"/>
<evidence type="ECO:0000313" key="2">
    <source>
        <dbReference type="Proteomes" id="UP000019804"/>
    </source>
</evidence>
<dbReference type="AlphaFoldDB" id="A0A017SGE6"/>
<protein>
    <submittedName>
        <fullName evidence="1">Uncharacterized protein</fullName>
    </submittedName>
</protein>
<dbReference type="Proteomes" id="UP000019804">
    <property type="component" value="Unassembled WGS sequence"/>
</dbReference>
<accession>A0A017SGE6</accession>
<dbReference type="RefSeq" id="XP_040639053.1">
    <property type="nucleotide sequence ID" value="XM_040781835.1"/>
</dbReference>
<dbReference type="HOGENOM" id="CLU_2830769_0_0_1"/>
<dbReference type="GeneID" id="63696959"/>
<gene>
    <name evidence="1" type="ORF">EURHEDRAFT_412180</name>
</gene>
<keyword evidence="2" id="KW-1185">Reference proteome</keyword>
<sequence>MANHFHQGFHPTALHQYGLGEQARILRLQTRILLTDFGEVFLPSQEAKYESHTLLARNWILIGTTE</sequence>
<organism evidence="1 2">
    <name type="scientific">Aspergillus ruber (strain CBS 135680)</name>
    <dbReference type="NCBI Taxonomy" id="1388766"/>
    <lineage>
        <taxon>Eukaryota</taxon>
        <taxon>Fungi</taxon>
        <taxon>Dikarya</taxon>
        <taxon>Ascomycota</taxon>
        <taxon>Pezizomycotina</taxon>
        <taxon>Eurotiomycetes</taxon>
        <taxon>Eurotiomycetidae</taxon>
        <taxon>Eurotiales</taxon>
        <taxon>Aspergillaceae</taxon>
        <taxon>Aspergillus</taxon>
        <taxon>Aspergillus subgen. Aspergillus</taxon>
    </lineage>
</organism>